<name>A0A7Z8YNA5_9FLAO</name>
<dbReference type="AlphaFoldDB" id="A0A7Z8YNA5"/>
<protein>
    <submittedName>
        <fullName evidence="1">Uncharacterized protein</fullName>
    </submittedName>
</protein>
<sequence>MANLFIDYFEICSQEDKKVEYLNKVKDKRNKYIHENKEFFDEKEVIMVLSLCENITSKLKP</sequence>
<dbReference type="Proteomes" id="UP000270205">
    <property type="component" value="Unassembled WGS sequence"/>
</dbReference>
<accession>A0A7Z8YNA5</accession>
<reference evidence="1 2" key="1">
    <citation type="submission" date="2018-11" db="EMBL/GenBank/DDBJ databases">
        <authorList>
            <consortium name="Pathogen Informatics"/>
        </authorList>
    </citation>
    <scope>NUCLEOTIDE SEQUENCE [LARGE SCALE GENOMIC DNA]</scope>
    <source>
        <strain evidence="1 2">NCTC12929</strain>
    </source>
</reference>
<organism evidence="1 2">
    <name type="scientific">Bergeyella zoohelcum</name>
    <dbReference type="NCBI Taxonomy" id="1015"/>
    <lineage>
        <taxon>Bacteria</taxon>
        <taxon>Pseudomonadati</taxon>
        <taxon>Bacteroidota</taxon>
        <taxon>Flavobacteriia</taxon>
        <taxon>Flavobacteriales</taxon>
        <taxon>Weeksellaceae</taxon>
        <taxon>Bergeyella</taxon>
    </lineage>
</organism>
<evidence type="ECO:0000313" key="2">
    <source>
        <dbReference type="Proteomes" id="UP000270205"/>
    </source>
</evidence>
<comment type="caution">
    <text evidence="1">The sequence shown here is derived from an EMBL/GenBank/DDBJ whole genome shotgun (WGS) entry which is preliminary data.</text>
</comment>
<evidence type="ECO:0000313" key="1">
    <source>
        <dbReference type="EMBL" id="VDH03623.1"/>
    </source>
</evidence>
<dbReference type="EMBL" id="UYIV01000001">
    <property type="protein sequence ID" value="VDH03623.1"/>
    <property type="molecule type" value="Genomic_DNA"/>
</dbReference>
<gene>
    <name evidence="1" type="ORF">NCTC12929_01010</name>
</gene>
<proteinExistence type="predicted"/>